<dbReference type="Pfam" id="PF00168">
    <property type="entry name" value="C2"/>
    <property type="match status" value="1"/>
</dbReference>
<evidence type="ECO:0000256" key="1">
    <source>
        <dbReference type="SAM" id="MobiDB-lite"/>
    </source>
</evidence>
<feature type="domain" description="C2" evidence="2">
    <location>
        <begin position="302"/>
        <end position="428"/>
    </location>
</feature>
<gene>
    <name evidence="3" type="ORF">TrCOL_g12883</name>
</gene>
<feature type="compositionally biased region" description="Gly residues" evidence="1">
    <location>
        <begin position="683"/>
        <end position="693"/>
    </location>
</feature>
<evidence type="ECO:0000259" key="2">
    <source>
        <dbReference type="PROSITE" id="PS50004"/>
    </source>
</evidence>
<dbReference type="AlphaFoldDB" id="A0A9W7G2E9"/>
<name>A0A9W7G2E9_9STRA</name>
<comment type="caution">
    <text evidence="3">The sequence shown here is derived from an EMBL/GenBank/DDBJ whole genome shotgun (WGS) entry which is preliminary data.</text>
</comment>
<feature type="region of interest" description="Disordered" evidence="1">
    <location>
        <begin position="544"/>
        <end position="579"/>
    </location>
</feature>
<feature type="compositionally biased region" description="Low complexity" evidence="1">
    <location>
        <begin position="647"/>
        <end position="661"/>
    </location>
</feature>
<sequence length="699" mass="80297">MSNSPQASPSAASRSFRNSATSYASRGRRSNRSSRASRTSAGFLSPQQDDIGPIPGMPAPATGASTLMEMSRESEYAVSECQGTYRARYEKVARQQQTKEDMRDEAQTKWHHAMATKKMAMWIRRRVRERMKLKPLQKTLTNLESPKPIATWEGRRRYLCDRCLLPCPGADVTCKYCNIVIHESCLTKKEFHNYMSCIRSGEAEQELAQHKKEVKISGYTAGRSNSPPLEMMAKMNPYVCEFCSVDQDEDQRWFHEEQRRLWQAENEQYNALLIGRVLRGFLQRFRYRRYRKAIVKFQSMIRCYVEHRKFKMYRRSLKRPMIVNVLAAQNMPSVNRDHATADPYVVVTVHDTHHRDQVLRFDTSVKRETLDCEWEPQNFLIPGCSGNSTLVFTALDEDEMRDQFLGQCAIPLGQEDLWLKGGKFDVDLEDLQYVIKNNNTQQADIAYEKVAPQGMLTIEIKPLCSLHAVCGPIEGPHSDLLSAMTKSSTGTHNISKMTQKMNYWGVIANGELSMYRRFGDRHPKLTCPLENLSVSKVKTQGRIHVKSRKKQTTTSPKRGKLEKKKLMSHADSKRELMRQQTEQHCLKQFSLKSTDIASSNRLKYVFEVPTIKETNHWYEVIEYWEKEYKAQKRERSRSRSRSRSMRSRSMSQGRTRSRGTSVSPDSDGGDRTMRASFRENSSRGGGSGGGSGRGSPTRD</sequence>
<dbReference type="SMART" id="SM00239">
    <property type="entry name" value="C2"/>
    <property type="match status" value="1"/>
</dbReference>
<feature type="compositionally biased region" description="Basic and acidic residues" evidence="1">
    <location>
        <begin position="564"/>
        <end position="577"/>
    </location>
</feature>
<dbReference type="OrthoDB" id="67700at2759"/>
<organism evidence="3 4">
    <name type="scientific">Triparma columacea</name>
    <dbReference type="NCBI Taxonomy" id="722753"/>
    <lineage>
        <taxon>Eukaryota</taxon>
        <taxon>Sar</taxon>
        <taxon>Stramenopiles</taxon>
        <taxon>Ochrophyta</taxon>
        <taxon>Bolidophyceae</taxon>
        <taxon>Parmales</taxon>
        <taxon>Triparmaceae</taxon>
        <taxon>Triparma</taxon>
    </lineage>
</organism>
<dbReference type="CDD" id="cd00030">
    <property type="entry name" value="C2"/>
    <property type="match status" value="1"/>
</dbReference>
<dbReference type="PROSITE" id="PS50004">
    <property type="entry name" value="C2"/>
    <property type="match status" value="1"/>
</dbReference>
<accession>A0A9W7G2E9</accession>
<keyword evidence="4" id="KW-1185">Reference proteome</keyword>
<feature type="compositionally biased region" description="Basic and acidic residues" evidence="1">
    <location>
        <begin position="668"/>
        <end position="681"/>
    </location>
</feature>
<evidence type="ECO:0000313" key="4">
    <source>
        <dbReference type="Proteomes" id="UP001165065"/>
    </source>
</evidence>
<dbReference type="Gene3D" id="1.20.5.190">
    <property type="match status" value="1"/>
</dbReference>
<feature type="compositionally biased region" description="Basic residues" evidence="1">
    <location>
        <begin position="634"/>
        <end position="646"/>
    </location>
</feature>
<feature type="compositionally biased region" description="Basic residues" evidence="1">
    <location>
        <begin position="544"/>
        <end position="563"/>
    </location>
</feature>
<dbReference type="Gene3D" id="2.60.40.150">
    <property type="entry name" value="C2 domain"/>
    <property type="match status" value="1"/>
</dbReference>
<feature type="region of interest" description="Disordered" evidence="1">
    <location>
        <begin position="1"/>
        <end position="60"/>
    </location>
</feature>
<proteinExistence type="predicted"/>
<evidence type="ECO:0000313" key="3">
    <source>
        <dbReference type="EMBL" id="GMI29832.1"/>
    </source>
</evidence>
<dbReference type="InterPro" id="IPR000008">
    <property type="entry name" value="C2_dom"/>
</dbReference>
<protein>
    <recommendedName>
        <fullName evidence="2">C2 domain-containing protein</fullName>
    </recommendedName>
</protein>
<dbReference type="PROSITE" id="PS50096">
    <property type="entry name" value="IQ"/>
    <property type="match status" value="2"/>
</dbReference>
<dbReference type="Proteomes" id="UP001165065">
    <property type="component" value="Unassembled WGS sequence"/>
</dbReference>
<reference evidence="4" key="1">
    <citation type="journal article" date="2023" name="Commun. Biol.">
        <title>Genome analysis of Parmales, the sister group of diatoms, reveals the evolutionary specialization of diatoms from phago-mixotrophs to photoautotrophs.</title>
        <authorList>
            <person name="Ban H."/>
            <person name="Sato S."/>
            <person name="Yoshikawa S."/>
            <person name="Yamada K."/>
            <person name="Nakamura Y."/>
            <person name="Ichinomiya M."/>
            <person name="Sato N."/>
            <person name="Blanc-Mathieu R."/>
            <person name="Endo H."/>
            <person name="Kuwata A."/>
            <person name="Ogata H."/>
        </authorList>
    </citation>
    <scope>NUCLEOTIDE SEQUENCE [LARGE SCALE GENOMIC DNA]</scope>
</reference>
<feature type="compositionally biased region" description="Low complexity" evidence="1">
    <location>
        <begin position="1"/>
        <end position="25"/>
    </location>
</feature>
<dbReference type="InterPro" id="IPR035892">
    <property type="entry name" value="C2_domain_sf"/>
</dbReference>
<dbReference type="SUPFAM" id="SSF49562">
    <property type="entry name" value="C2 domain (Calcium/lipid-binding domain, CaLB)"/>
    <property type="match status" value="1"/>
</dbReference>
<dbReference type="EMBL" id="BRYA01000689">
    <property type="protein sequence ID" value="GMI29832.1"/>
    <property type="molecule type" value="Genomic_DNA"/>
</dbReference>
<feature type="region of interest" description="Disordered" evidence="1">
    <location>
        <begin position="629"/>
        <end position="699"/>
    </location>
</feature>